<dbReference type="Proteomes" id="UP001597393">
    <property type="component" value="Unassembled WGS sequence"/>
</dbReference>
<name>A0ABW5NMJ3_9SPHI</name>
<dbReference type="Pfam" id="PF09643">
    <property type="entry name" value="YopX"/>
    <property type="match status" value="1"/>
</dbReference>
<dbReference type="SUPFAM" id="SSF159006">
    <property type="entry name" value="YopX-like"/>
    <property type="match status" value="1"/>
</dbReference>
<evidence type="ECO:0000259" key="1">
    <source>
        <dbReference type="Pfam" id="PF09643"/>
    </source>
</evidence>
<accession>A0ABW5NMJ3</accession>
<evidence type="ECO:0000313" key="3">
    <source>
        <dbReference type="Proteomes" id="UP001597393"/>
    </source>
</evidence>
<organism evidence="2 3">
    <name type="scientific">Sphingobacterium corticis</name>
    <dbReference type="NCBI Taxonomy" id="1812823"/>
    <lineage>
        <taxon>Bacteria</taxon>
        <taxon>Pseudomonadati</taxon>
        <taxon>Bacteroidota</taxon>
        <taxon>Sphingobacteriia</taxon>
        <taxon>Sphingobacteriales</taxon>
        <taxon>Sphingobacteriaceae</taxon>
        <taxon>Sphingobacterium</taxon>
    </lineage>
</organism>
<dbReference type="Gene3D" id="2.30.30.290">
    <property type="entry name" value="YopX-like domains"/>
    <property type="match status" value="1"/>
</dbReference>
<feature type="domain" description="YopX protein" evidence="1">
    <location>
        <begin position="6"/>
        <end position="117"/>
    </location>
</feature>
<sequence length="123" mass="13632">MNREIKFRGLREDGKGWVYGGFVKGTSGKTYIFQGNDQDPVEGDCQEVIPDSVGQFTGRVDGAGVEIFEGDTGLHGESPRIVEYMNTNFILVSMDRSRGILLSFSPRFVVTGNIHQEREVNNG</sequence>
<dbReference type="InterPro" id="IPR019096">
    <property type="entry name" value="YopX_protein"/>
</dbReference>
<protein>
    <submittedName>
        <fullName evidence="2">YopX family protein</fullName>
    </submittedName>
</protein>
<evidence type="ECO:0000313" key="2">
    <source>
        <dbReference type="EMBL" id="MFD2599883.1"/>
    </source>
</evidence>
<dbReference type="EMBL" id="JBHUMA010000006">
    <property type="protein sequence ID" value="MFD2599883.1"/>
    <property type="molecule type" value="Genomic_DNA"/>
</dbReference>
<dbReference type="RefSeq" id="WP_380870007.1">
    <property type="nucleotide sequence ID" value="NZ_JBHUMA010000006.1"/>
</dbReference>
<proteinExistence type="predicted"/>
<comment type="caution">
    <text evidence="2">The sequence shown here is derived from an EMBL/GenBank/DDBJ whole genome shotgun (WGS) entry which is preliminary data.</text>
</comment>
<reference evidence="3" key="1">
    <citation type="journal article" date="2019" name="Int. J. Syst. Evol. Microbiol.">
        <title>The Global Catalogue of Microorganisms (GCM) 10K type strain sequencing project: providing services to taxonomists for standard genome sequencing and annotation.</title>
        <authorList>
            <consortium name="The Broad Institute Genomics Platform"/>
            <consortium name="The Broad Institute Genome Sequencing Center for Infectious Disease"/>
            <person name="Wu L."/>
            <person name="Ma J."/>
        </authorList>
    </citation>
    <scope>NUCLEOTIDE SEQUENCE [LARGE SCALE GENOMIC DNA]</scope>
    <source>
        <strain evidence="3">KCTC 42248</strain>
    </source>
</reference>
<keyword evidence="3" id="KW-1185">Reference proteome</keyword>
<gene>
    <name evidence="2" type="ORF">ACFSQ3_13075</name>
</gene>
<dbReference type="InterPro" id="IPR023385">
    <property type="entry name" value="YopX-like_C"/>
</dbReference>